<gene>
    <name evidence="1" type="ORF">H4Bulk47443_000002</name>
</gene>
<accession>A0A514D681</accession>
<reference evidence="1" key="1">
    <citation type="submission" date="2019-05" db="EMBL/GenBank/DDBJ databases">
        <title>Metatranscriptomic reconstruction reveals RNA viruses with the potential to shape carbon cycling in soil.</title>
        <authorList>
            <person name="Starr E.P."/>
            <person name="Nuccio E."/>
            <person name="Pett-Ridge J."/>
            <person name="Banfield J.F."/>
            <person name="Firestone M.K."/>
        </authorList>
    </citation>
    <scope>NUCLEOTIDE SEQUENCE</scope>
    <source>
        <strain evidence="1">H4_Bulk_47_scaffold_443</strain>
    </source>
</reference>
<protein>
    <submittedName>
        <fullName evidence="1">Uncharacterized protein</fullName>
    </submittedName>
</protein>
<evidence type="ECO:0000313" key="1">
    <source>
        <dbReference type="EMBL" id="QDH89133.1"/>
    </source>
</evidence>
<organism evidence="1">
    <name type="scientific">Leviviridae sp</name>
    <dbReference type="NCBI Taxonomy" id="2027243"/>
    <lineage>
        <taxon>Viruses</taxon>
        <taxon>Riboviria</taxon>
        <taxon>Orthornavirae</taxon>
        <taxon>Lenarviricota</taxon>
        <taxon>Leviviricetes</taxon>
        <taxon>Norzivirales</taxon>
        <taxon>Fiersviridae</taxon>
    </lineage>
</organism>
<dbReference type="EMBL" id="MN034625">
    <property type="protein sequence ID" value="QDH89133.1"/>
    <property type="molecule type" value="Genomic_RNA"/>
</dbReference>
<name>A0A514D681_9VIRU</name>
<proteinExistence type="predicted"/>
<sequence length="128" mass="13913">MLADPLSVTFASVTFSLARISTDVDGSTYLGSDPSDPTHKLELRVEHKYGTGPDKARSRRVLRLTRSWLSADPRVAGQHVPLSQTVTCTFDAPDLAVQTDGYYLVVGLISLLSTSSYQNLNKVLVGET</sequence>